<dbReference type="InterPro" id="IPR044651">
    <property type="entry name" value="OTSB-like"/>
</dbReference>
<evidence type="ECO:0000256" key="5">
    <source>
        <dbReference type="ARBA" id="ARBA00024179"/>
    </source>
</evidence>
<dbReference type="EC" id="3.1.3.12" evidence="6"/>
<evidence type="ECO:0000256" key="2">
    <source>
        <dbReference type="ARBA" id="ARBA00005199"/>
    </source>
</evidence>
<dbReference type="Proteomes" id="UP000248806">
    <property type="component" value="Unassembled WGS sequence"/>
</dbReference>
<evidence type="ECO:0000313" key="8">
    <source>
        <dbReference type="Proteomes" id="UP000248806"/>
    </source>
</evidence>
<evidence type="ECO:0000256" key="3">
    <source>
        <dbReference type="ARBA" id="ARBA00008770"/>
    </source>
</evidence>
<dbReference type="Gene3D" id="3.40.50.1000">
    <property type="entry name" value="HAD superfamily/HAD-like"/>
    <property type="match status" value="1"/>
</dbReference>
<dbReference type="GO" id="GO:0004805">
    <property type="term" value="F:trehalose-phosphatase activity"/>
    <property type="evidence" value="ECO:0007669"/>
    <property type="project" value="UniProtKB-EC"/>
</dbReference>
<evidence type="ECO:0000313" key="7">
    <source>
        <dbReference type="EMBL" id="PZW25703.1"/>
    </source>
</evidence>
<dbReference type="SUPFAM" id="SSF56784">
    <property type="entry name" value="HAD-like"/>
    <property type="match status" value="1"/>
</dbReference>
<dbReference type="InterPro" id="IPR003337">
    <property type="entry name" value="Trehalose_PPase"/>
</dbReference>
<organism evidence="7 8">
    <name type="scientific">Thermosporothrix hazakensis</name>
    <dbReference type="NCBI Taxonomy" id="644383"/>
    <lineage>
        <taxon>Bacteria</taxon>
        <taxon>Bacillati</taxon>
        <taxon>Chloroflexota</taxon>
        <taxon>Ktedonobacteria</taxon>
        <taxon>Ktedonobacterales</taxon>
        <taxon>Thermosporotrichaceae</taxon>
        <taxon>Thermosporothrix</taxon>
    </lineage>
</organism>
<comment type="pathway">
    <text evidence="2 6">Glycan biosynthesis; trehalose biosynthesis.</text>
</comment>
<proteinExistence type="inferred from homology"/>
<keyword evidence="4 6" id="KW-0378">Hydrolase</keyword>
<sequence>MKTESDVMTTTALQSVLKQKPLGLVFDIDGTLSPIAPTPAEARLFPGIDTRLRELSRYAKIAILTGRAAKEGAAMVNVEGLTYFGTHGLEWCNGLPSPTNLVEIVPEAKAYIEPGNRIMDLAERELANEPGILIERKQLGGTIHYRLAPDKDHARQRILDVVEGPVEQAHMRLGYGKFIIEVLSPLKVNKGVALRSFAQKMDLRGVIFAGDDRTDLDAMEAVSELREEGISGLSIAVQHHDTLPALLNQADLVVQGVEGMAATLQGILEYLKQLNGSR</sequence>
<dbReference type="Pfam" id="PF02358">
    <property type="entry name" value="Trehalose_PPase"/>
    <property type="match status" value="1"/>
</dbReference>
<dbReference type="PANTHER" id="PTHR43768">
    <property type="entry name" value="TREHALOSE 6-PHOSPHATE PHOSPHATASE"/>
    <property type="match status" value="1"/>
</dbReference>
<dbReference type="NCBIfam" id="TIGR01484">
    <property type="entry name" value="HAD-SF-IIB"/>
    <property type="match status" value="1"/>
</dbReference>
<comment type="similarity">
    <text evidence="3 6">Belongs to the trehalose phosphatase family.</text>
</comment>
<dbReference type="UniPathway" id="UPA00299"/>
<comment type="function">
    <text evidence="5 6">Removes the phosphate from trehalose 6-phosphate to produce free trehalose.</text>
</comment>
<reference evidence="7 8" key="1">
    <citation type="submission" date="2018-06" db="EMBL/GenBank/DDBJ databases">
        <title>Genomic Encyclopedia of Archaeal and Bacterial Type Strains, Phase II (KMG-II): from individual species to whole genera.</title>
        <authorList>
            <person name="Goeker M."/>
        </authorList>
    </citation>
    <scope>NUCLEOTIDE SEQUENCE [LARGE SCALE GENOMIC DNA]</scope>
    <source>
        <strain evidence="7 8">ATCC BAA-1881</strain>
    </source>
</reference>
<comment type="caution">
    <text evidence="7">The sequence shown here is derived from an EMBL/GenBank/DDBJ whole genome shotgun (WGS) entry which is preliminary data.</text>
</comment>
<dbReference type="GO" id="GO:0046872">
    <property type="term" value="F:metal ion binding"/>
    <property type="evidence" value="ECO:0007669"/>
    <property type="project" value="UniProtKB-KW"/>
</dbReference>
<accession>A0A326U2P9</accession>
<name>A0A326U2P9_THEHA</name>
<dbReference type="InterPro" id="IPR023214">
    <property type="entry name" value="HAD_sf"/>
</dbReference>
<dbReference type="RefSeq" id="WP_170142785.1">
    <property type="nucleotide sequence ID" value="NZ_BIFX01000001.1"/>
</dbReference>
<gene>
    <name evidence="7" type="ORF">EI42_04196</name>
</gene>
<dbReference type="Gene3D" id="3.30.70.1020">
    <property type="entry name" value="Trehalose-6-phosphate phosphatase related protein, domain 2"/>
    <property type="match status" value="1"/>
</dbReference>
<comment type="cofactor">
    <cofactor evidence="6">
        <name>Mg(2+)</name>
        <dbReference type="ChEBI" id="CHEBI:18420"/>
    </cofactor>
</comment>
<comment type="catalytic activity">
    <reaction evidence="1 6">
        <text>alpha,alpha-trehalose 6-phosphate + H2O = alpha,alpha-trehalose + phosphate</text>
        <dbReference type="Rhea" id="RHEA:23420"/>
        <dbReference type="ChEBI" id="CHEBI:15377"/>
        <dbReference type="ChEBI" id="CHEBI:16551"/>
        <dbReference type="ChEBI" id="CHEBI:43474"/>
        <dbReference type="ChEBI" id="CHEBI:58429"/>
        <dbReference type="EC" id="3.1.3.12"/>
    </reaction>
</comment>
<keyword evidence="6" id="KW-0460">Magnesium</keyword>
<evidence type="ECO:0000256" key="1">
    <source>
        <dbReference type="ARBA" id="ARBA00000500"/>
    </source>
</evidence>
<dbReference type="NCBIfam" id="TIGR00685">
    <property type="entry name" value="T6PP"/>
    <property type="match status" value="1"/>
</dbReference>
<dbReference type="EMBL" id="QKUF01000017">
    <property type="protein sequence ID" value="PZW25703.1"/>
    <property type="molecule type" value="Genomic_DNA"/>
</dbReference>
<evidence type="ECO:0000256" key="4">
    <source>
        <dbReference type="ARBA" id="ARBA00022801"/>
    </source>
</evidence>
<protein>
    <recommendedName>
        <fullName evidence="6">Trehalose 6-phosphate phosphatase</fullName>
        <ecNumber evidence="6">3.1.3.12</ecNumber>
    </recommendedName>
</protein>
<dbReference type="InterPro" id="IPR036412">
    <property type="entry name" value="HAD-like_sf"/>
</dbReference>
<dbReference type="AlphaFoldDB" id="A0A326U2P9"/>
<evidence type="ECO:0000256" key="6">
    <source>
        <dbReference type="RuleBase" id="RU361117"/>
    </source>
</evidence>
<dbReference type="PANTHER" id="PTHR43768:SF3">
    <property type="entry name" value="TREHALOSE 6-PHOSPHATE PHOSPHATASE"/>
    <property type="match status" value="1"/>
</dbReference>
<dbReference type="InterPro" id="IPR006379">
    <property type="entry name" value="HAD-SF_hydro_IIB"/>
</dbReference>
<dbReference type="GO" id="GO:0005992">
    <property type="term" value="P:trehalose biosynthetic process"/>
    <property type="evidence" value="ECO:0007669"/>
    <property type="project" value="UniProtKB-UniPathway"/>
</dbReference>
<keyword evidence="8" id="KW-1185">Reference proteome</keyword>
<keyword evidence="6" id="KW-0479">Metal-binding</keyword>